<dbReference type="InterPro" id="IPR036457">
    <property type="entry name" value="PPM-type-like_dom_sf"/>
</dbReference>
<evidence type="ECO:0000313" key="5">
    <source>
        <dbReference type="Proteomes" id="UP000175691"/>
    </source>
</evidence>
<dbReference type="Proteomes" id="UP000175691">
    <property type="component" value="Unassembled WGS sequence"/>
</dbReference>
<dbReference type="Pfam" id="PF07228">
    <property type="entry name" value="SpoIIE"/>
    <property type="match status" value="1"/>
</dbReference>
<evidence type="ECO:0000256" key="2">
    <source>
        <dbReference type="PROSITE-ProRule" id="PRU00169"/>
    </source>
</evidence>
<dbReference type="Gene3D" id="3.30.565.10">
    <property type="entry name" value="Histidine kinase-like ATPase, C-terminal domain"/>
    <property type="match status" value="1"/>
</dbReference>
<sequence length="549" mass="60751">MKILIIDDESLNRFLLLHMLEEEGYTDCYEAKNGQEGIQLAQEVQPDLVLLDVMMPGMDGFAVAPVLKEMAGDNYLPVIFITSLDDKESLARCLEVGGDDFVAKPFDKLILAAKIRAHDRIRQLTSKIEQQNQSLRYFQQSVDREHAIVEHIFNNAIVNKELVTDFFDFSLSPAAVFNGDVFLCESSPAGGLYFLVGDFTGHGLASAIGVLPVSRTFRFLARKGYSAGEIAAQLNTTLGSLLPPDMFCAAAVIEVDASGCRFNIWNGGLPSLLLKSSTNLSMYKVVSRHMALGILESDEFDAECEIIEGEPGDQLLVYTDGLMEVMDEHGKMADEEGVMSWFSSPETITAAFLFERAAEYRADSIQADDTTIVIFSCQSLEVLKEDFATNELPYSIHLTLQGRELNNPHIISSLMEMINSQPGMTLVRSDLYTILSEMFNNALEHGVLKLSSDLKSTPDGFHQYYQRRDTLLANLTEGEIAFKILFKPSESALDITISDSGDGFDVSALDEDCLTACYGRGICFLRELCESVRFSDNGSTLSVRLSMAK</sequence>
<evidence type="ECO:0000259" key="3">
    <source>
        <dbReference type="PROSITE" id="PS50110"/>
    </source>
</evidence>
<dbReference type="RefSeq" id="WP_070126890.1">
    <property type="nucleotide sequence ID" value="NZ_MDHN01000040.1"/>
</dbReference>
<dbReference type="InterPro" id="IPR036890">
    <property type="entry name" value="HATPase_C_sf"/>
</dbReference>
<feature type="domain" description="Response regulatory" evidence="3">
    <location>
        <begin position="2"/>
        <end position="119"/>
    </location>
</feature>
<protein>
    <recommendedName>
        <fullName evidence="3">Response regulatory domain-containing protein</fullName>
    </recommendedName>
</protein>
<dbReference type="InterPro" id="IPR001932">
    <property type="entry name" value="PPM-type_phosphatase-like_dom"/>
</dbReference>
<dbReference type="Gene3D" id="3.40.50.2300">
    <property type="match status" value="1"/>
</dbReference>
<keyword evidence="1" id="KW-0378">Hydrolase</keyword>
<keyword evidence="2" id="KW-0597">Phosphoprotein</keyword>
<dbReference type="GO" id="GO:0016791">
    <property type="term" value="F:phosphatase activity"/>
    <property type="evidence" value="ECO:0007669"/>
    <property type="project" value="TreeGrafter"/>
</dbReference>
<keyword evidence="5" id="KW-1185">Reference proteome</keyword>
<dbReference type="Pfam" id="PF00072">
    <property type="entry name" value="Response_reg"/>
    <property type="match status" value="1"/>
</dbReference>
<feature type="modified residue" description="4-aspartylphosphate" evidence="2">
    <location>
        <position position="52"/>
    </location>
</feature>
<dbReference type="SUPFAM" id="SSF52172">
    <property type="entry name" value="CheY-like"/>
    <property type="match status" value="1"/>
</dbReference>
<dbReference type="Gene3D" id="3.60.40.10">
    <property type="entry name" value="PPM-type phosphatase domain"/>
    <property type="match status" value="1"/>
</dbReference>
<dbReference type="AlphaFoldDB" id="A0A1E7Z7C3"/>
<organism evidence="4 5">
    <name type="scientific">Alteromonas confluentis</name>
    <dbReference type="NCBI Taxonomy" id="1656094"/>
    <lineage>
        <taxon>Bacteria</taxon>
        <taxon>Pseudomonadati</taxon>
        <taxon>Pseudomonadota</taxon>
        <taxon>Gammaproteobacteria</taxon>
        <taxon>Alteromonadales</taxon>
        <taxon>Alteromonadaceae</taxon>
        <taxon>Alteromonas/Salinimonas group</taxon>
        <taxon>Alteromonas</taxon>
    </lineage>
</organism>
<dbReference type="PANTHER" id="PTHR43156">
    <property type="entry name" value="STAGE II SPORULATION PROTEIN E-RELATED"/>
    <property type="match status" value="1"/>
</dbReference>
<evidence type="ECO:0000256" key="1">
    <source>
        <dbReference type="ARBA" id="ARBA00022801"/>
    </source>
</evidence>
<proteinExistence type="predicted"/>
<gene>
    <name evidence="4" type="ORF">BFC18_18745</name>
</gene>
<accession>A0A1E7Z7C3</accession>
<dbReference type="SMART" id="SM00448">
    <property type="entry name" value="REC"/>
    <property type="match status" value="1"/>
</dbReference>
<comment type="caution">
    <text evidence="4">The sequence shown here is derived from an EMBL/GenBank/DDBJ whole genome shotgun (WGS) entry which is preliminary data.</text>
</comment>
<name>A0A1E7Z7C3_9ALTE</name>
<dbReference type="PROSITE" id="PS50110">
    <property type="entry name" value="RESPONSE_REGULATORY"/>
    <property type="match status" value="1"/>
</dbReference>
<dbReference type="SMART" id="SM00331">
    <property type="entry name" value="PP2C_SIG"/>
    <property type="match status" value="1"/>
</dbReference>
<dbReference type="InterPro" id="IPR052016">
    <property type="entry name" value="Bact_Sigma-Reg"/>
</dbReference>
<dbReference type="CDD" id="cd16936">
    <property type="entry name" value="HATPase_RsbW-like"/>
    <property type="match status" value="1"/>
</dbReference>
<dbReference type="GO" id="GO:0000160">
    <property type="term" value="P:phosphorelay signal transduction system"/>
    <property type="evidence" value="ECO:0007669"/>
    <property type="project" value="InterPro"/>
</dbReference>
<dbReference type="InterPro" id="IPR011006">
    <property type="entry name" value="CheY-like_superfamily"/>
</dbReference>
<reference evidence="4 5" key="1">
    <citation type="submission" date="2016-08" db="EMBL/GenBank/DDBJ databases">
        <authorList>
            <person name="Seilhamer J.J."/>
        </authorList>
    </citation>
    <scope>NUCLEOTIDE SEQUENCE [LARGE SCALE GENOMIC DNA]</scope>
    <source>
        <strain evidence="4 5">KCTC 42603</strain>
    </source>
</reference>
<dbReference type="STRING" id="1656094.BFC18_18745"/>
<dbReference type="EMBL" id="MDHN01000040">
    <property type="protein sequence ID" value="OFC69443.1"/>
    <property type="molecule type" value="Genomic_DNA"/>
</dbReference>
<evidence type="ECO:0000313" key="4">
    <source>
        <dbReference type="EMBL" id="OFC69443.1"/>
    </source>
</evidence>
<dbReference type="InterPro" id="IPR001789">
    <property type="entry name" value="Sig_transdc_resp-reg_receiver"/>
</dbReference>
<dbReference type="PANTHER" id="PTHR43156:SF2">
    <property type="entry name" value="STAGE II SPORULATION PROTEIN E"/>
    <property type="match status" value="1"/>
</dbReference>